<dbReference type="GO" id="GO:0005549">
    <property type="term" value="F:odorant binding"/>
    <property type="evidence" value="ECO:0007669"/>
    <property type="project" value="InterPro"/>
</dbReference>
<dbReference type="RefSeq" id="XP_028039648.1">
    <property type="nucleotide sequence ID" value="XM_028183847.1"/>
</dbReference>
<dbReference type="GO" id="GO:0007608">
    <property type="term" value="P:sensory perception of smell"/>
    <property type="evidence" value="ECO:0007669"/>
    <property type="project" value="TreeGrafter"/>
</dbReference>
<keyword evidence="3" id="KW-1185">Reference proteome</keyword>
<dbReference type="PANTHER" id="PTHR11857">
    <property type="entry name" value="ODORANT BINDING PROTEIN-RELATED"/>
    <property type="match status" value="1"/>
</dbReference>
<dbReference type="InterPro" id="IPR036728">
    <property type="entry name" value="PBP_GOBP_sf"/>
</dbReference>
<dbReference type="KEGG" id="bman:114250110"/>
<dbReference type="SMART" id="SM00708">
    <property type="entry name" value="PhBP"/>
    <property type="match status" value="1"/>
</dbReference>
<dbReference type="OrthoDB" id="8194670at2759"/>
<dbReference type="SMR" id="A0A6J2KDF6"/>
<evidence type="ECO:0000256" key="1">
    <source>
        <dbReference type="ARBA" id="ARBA00022729"/>
    </source>
</evidence>
<name>A0A6J2KDF6_BOMMA</name>
<reference evidence="4" key="1">
    <citation type="submission" date="2025-08" db="UniProtKB">
        <authorList>
            <consortium name="RefSeq"/>
        </authorList>
    </citation>
    <scope>IDENTIFICATION</scope>
    <source>
        <tissue evidence="4">Silk gland</tissue>
    </source>
</reference>
<dbReference type="Proteomes" id="UP000504629">
    <property type="component" value="Unplaced"/>
</dbReference>
<evidence type="ECO:0000256" key="2">
    <source>
        <dbReference type="SAM" id="SignalP"/>
    </source>
</evidence>
<protein>
    <submittedName>
        <fullName evidence="4">Uncharacterized protein LOC114250110</fullName>
    </submittedName>
</protein>
<dbReference type="GO" id="GO:0005615">
    <property type="term" value="C:extracellular space"/>
    <property type="evidence" value="ECO:0007669"/>
    <property type="project" value="TreeGrafter"/>
</dbReference>
<dbReference type="InterPro" id="IPR006170">
    <property type="entry name" value="PBP/GOBP"/>
</dbReference>
<dbReference type="GeneID" id="114250110"/>
<evidence type="ECO:0000313" key="3">
    <source>
        <dbReference type="Proteomes" id="UP000504629"/>
    </source>
</evidence>
<dbReference type="SUPFAM" id="SSF47565">
    <property type="entry name" value="Insect pheromone/odorant-binding proteins"/>
    <property type="match status" value="1"/>
</dbReference>
<dbReference type="AlphaFoldDB" id="A0A6J2KDF6"/>
<feature type="chain" id="PRO_5026884007" evidence="2">
    <location>
        <begin position="22"/>
        <end position="142"/>
    </location>
</feature>
<proteinExistence type="predicted"/>
<sequence>MTSKVLLSCVVLAVLATTVLAEDSRKLVSFAPEVAKKLKVLIQECLNENGLGEDAIEVIRAGEYREDEPFQNLVYCAYKKFGALDENNRIISQVAAASFPKDIDVVTVIESCGKEDGNTPVEQVFKYFKCFQKNSPVRMQLY</sequence>
<evidence type="ECO:0000313" key="4">
    <source>
        <dbReference type="RefSeq" id="XP_028039648.1"/>
    </source>
</evidence>
<accession>A0A6J2KDF6</accession>
<keyword evidence="1 2" id="KW-0732">Signal</keyword>
<gene>
    <name evidence="4" type="primary">LOC114250110</name>
</gene>
<dbReference type="Pfam" id="PF01395">
    <property type="entry name" value="PBP_GOBP"/>
    <property type="match status" value="1"/>
</dbReference>
<organism evidence="3 4">
    <name type="scientific">Bombyx mandarina</name>
    <name type="common">Wild silk moth</name>
    <name type="synonym">Wild silkworm</name>
    <dbReference type="NCBI Taxonomy" id="7092"/>
    <lineage>
        <taxon>Eukaryota</taxon>
        <taxon>Metazoa</taxon>
        <taxon>Ecdysozoa</taxon>
        <taxon>Arthropoda</taxon>
        <taxon>Hexapoda</taxon>
        <taxon>Insecta</taxon>
        <taxon>Pterygota</taxon>
        <taxon>Neoptera</taxon>
        <taxon>Endopterygota</taxon>
        <taxon>Lepidoptera</taxon>
        <taxon>Glossata</taxon>
        <taxon>Ditrysia</taxon>
        <taxon>Bombycoidea</taxon>
        <taxon>Bombycidae</taxon>
        <taxon>Bombycinae</taxon>
        <taxon>Bombyx</taxon>
    </lineage>
</organism>
<dbReference type="Gene3D" id="1.10.238.20">
    <property type="entry name" value="Pheromone/general odorant binding protein domain"/>
    <property type="match status" value="1"/>
</dbReference>
<feature type="signal peptide" evidence="2">
    <location>
        <begin position="1"/>
        <end position="21"/>
    </location>
</feature>
<dbReference type="CDD" id="cd23992">
    <property type="entry name" value="PBP_GOBP"/>
    <property type="match status" value="1"/>
</dbReference>